<evidence type="ECO:0000313" key="8">
    <source>
        <dbReference type="Proteomes" id="UP000076078"/>
    </source>
</evidence>
<dbReference type="InterPro" id="IPR011993">
    <property type="entry name" value="PH-like_dom_sf"/>
</dbReference>
<dbReference type="CDD" id="cd08368">
    <property type="entry name" value="LIM"/>
    <property type="match status" value="2"/>
</dbReference>
<accession>A0A151Z2J2</accession>
<dbReference type="PROSITE" id="PS00478">
    <property type="entry name" value="LIM_DOMAIN_1"/>
    <property type="match status" value="2"/>
</dbReference>
<keyword evidence="8" id="KW-1185">Reference proteome</keyword>
<feature type="region of interest" description="Disordered" evidence="4">
    <location>
        <begin position="376"/>
        <end position="404"/>
    </location>
</feature>
<reference evidence="7 8" key="1">
    <citation type="submission" date="2015-12" db="EMBL/GenBank/DDBJ databases">
        <title>Dictyostelia acquired genes for synthesis and detection of signals that induce cell-type specialization by lateral gene transfer from prokaryotes.</title>
        <authorList>
            <person name="Gloeckner G."/>
            <person name="Schaap P."/>
        </authorList>
    </citation>
    <scope>NUCLEOTIDE SEQUENCE [LARGE SCALE GENOMIC DNA]</scope>
    <source>
        <strain evidence="7 8">TK</strain>
    </source>
</reference>
<dbReference type="PROSITE" id="PS50003">
    <property type="entry name" value="PH_DOMAIN"/>
    <property type="match status" value="2"/>
</dbReference>
<dbReference type="OrthoDB" id="1112565at2759"/>
<keyword evidence="3" id="KW-0440">LIM domain</keyword>
<keyword evidence="2 3" id="KW-0862">Zinc</keyword>
<dbReference type="FunCoup" id="A0A151Z2J2">
    <property type="interactions" value="450"/>
</dbReference>
<proteinExistence type="predicted"/>
<keyword evidence="1 3" id="KW-0479">Metal-binding</keyword>
<evidence type="ECO:0000256" key="4">
    <source>
        <dbReference type="SAM" id="MobiDB-lite"/>
    </source>
</evidence>
<evidence type="ECO:0000313" key="7">
    <source>
        <dbReference type="EMBL" id="KYQ88181.1"/>
    </source>
</evidence>
<dbReference type="Gene3D" id="2.10.110.10">
    <property type="entry name" value="Cysteine Rich Protein"/>
    <property type="match status" value="2"/>
</dbReference>
<comment type="caution">
    <text evidence="7">The sequence shown here is derived from an EMBL/GenBank/DDBJ whole genome shotgun (WGS) entry which is preliminary data.</text>
</comment>
<evidence type="ECO:0000259" key="6">
    <source>
        <dbReference type="PROSITE" id="PS50023"/>
    </source>
</evidence>
<dbReference type="Pfam" id="PF00169">
    <property type="entry name" value="PH"/>
    <property type="match status" value="2"/>
</dbReference>
<feature type="domain" description="PH" evidence="5">
    <location>
        <begin position="159"/>
        <end position="261"/>
    </location>
</feature>
<gene>
    <name evidence="7" type="ORF">DLAC_11389</name>
</gene>
<evidence type="ECO:0000256" key="2">
    <source>
        <dbReference type="ARBA" id="ARBA00022833"/>
    </source>
</evidence>
<protein>
    <submittedName>
        <fullName evidence="7">Prespore-specific protein</fullName>
    </submittedName>
</protein>
<dbReference type="PROSITE" id="PS50023">
    <property type="entry name" value="LIM_DOMAIN_2"/>
    <property type="match status" value="2"/>
</dbReference>
<dbReference type="AlphaFoldDB" id="A0A151Z2J2"/>
<feature type="region of interest" description="Disordered" evidence="4">
    <location>
        <begin position="465"/>
        <end position="488"/>
    </location>
</feature>
<dbReference type="Pfam" id="PF00412">
    <property type="entry name" value="LIM"/>
    <property type="match status" value="2"/>
</dbReference>
<evidence type="ECO:0000259" key="5">
    <source>
        <dbReference type="PROSITE" id="PS50003"/>
    </source>
</evidence>
<dbReference type="SMART" id="SM00233">
    <property type="entry name" value="PH"/>
    <property type="match status" value="2"/>
</dbReference>
<dbReference type="STRING" id="361077.A0A151Z2J2"/>
<feature type="domain" description="LIM zinc-binding" evidence="6">
    <location>
        <begin position="559"/>
        <end position="625"/>
    </location>
</feature>
<feature type="domain" description="PH" evidence="5">
    <location>
        <begin position="13"/>
        <end position="128"/>
    </location>
</feature>
<dbReference type="InterPro" id="IPR001849">
    <property type="entry name" value="PH_domain"/>
</dbReference>
<dbReference type="EMBL" id="LODT01000052">
    <property type="protein sequence ID" value="KYQ88181.1"/>
    <property type="molecule type" value="Genomic_DNA"/>
</dbReference>
<feature type="domain" description="LIM zinc-binding" evidence="6">
    <location>
        <begin position="658"/>
        <end position="717"/>
    </location>
</feature>
<name>A0A151Z2J2_TIELA</name>
<dbReference type="GO" id="GO:0046872">
    <property type="term" value="F:metal ion binding"/>
    <property type="evidence" value="ECO:0007669"/>
    <property type="project" value="UniProtKB-KW"/>
</dbReference>
<evidence type="ECO:0000256" key="3">
    <source>
        <dbReference type="PROSITE-ProRule" id="PRU00125"/>
    </source>
</evidence>
<dbReference type="InParanoid" id="A0A151Z2J2"/>
<dbReference type="SUPFAM" id="SSF57716">
    <property type="entry name" value="Glucocorticoid receptor-like (DNA-binding domain)"/>
    <property type="match status" value="1"/>
</dbReference>
<dbReference type="Proteomes" id="UP000076078">
    <property type="component" value="Unassembled WGS sequence"/>
</dbReference>
<dbReference type="SMART" id="SM00132">
    <property type="entry name" value="LIM"/>
    <property type="match status" value="2"/>
</dbReference>
<dbReference type="SUPFAM" id="SSF50729">
    <property type="entry name" value="PH domain-like"/>
    <property type="match status" value="2"/>
</dbReference>
<evidence type="ECO:0000256" key="1">
    <source>
        <dbReference type="ARBA" id="ARBA00022723"/>
    </source>
</evidence>
<dbReference type="PANTHER" id="PTHR12752:SF9">
    <property type="entry name" value="KRAMER, ISOFORM I"/>
    <property type="match status" value="1"/>
</dbReference>
<dbReference type="OMA" id="MITFAYK"/>
<dbReference type="InterPro" id="IPR001781">
    <property type="entry name" value="Znf_LIM"/>
</dbReference>
<organism evidence="7 8">
    <name type="scientific">Tieghemostelium lacteum</name>
    <name type="common">Slime mold</name>
    <name type="synonym">Dictyostelium lacteum</name>
    <dbReference type="NCBI Taxonomy" id="361077"/>
    <lineage>
        <taxon>Eukaryota</taxon>
        <taxon>Amoebozoa</taxon>
        <taxon>Evosea</taxon>
        <taxon>Eumycetozoa</taxon>
        <taxon>Dictyostelia</taxon>
        <taxon>Dictyosteliales</taxon>
        <taxon>Raperosteliaceae</taxon>
        <taxon>Tieghemostelium</taxon>
    </lineage>
</organism>
<sequence>MSAINNNNNNNNNIINNGSIPTKESYLHVLSSDGKSWKKRFCSIRSRILYIYPSRSKSIETSSNYQILHFIPLAKCAAIETVVKGGPLNRANCFKISHNSDQSFQYWLSAEAVNDMEDWIKILTQLAAIQKSESVKLEPRVRSKSVCFKPGISELLGLAIDHQGWLKKLSTTGTFRKSVQWKKQWFVLKDLVLYFYDNNQDSQQLKGKMSIPNWSVQSEDEMGVEGFCFTLSHKGYPTVTLQAETEQEREKWIQSIKQQNRSLTTTTPTDADMTQLKNWLSTLIQLEIKDPMELLHNPNFVVNILLKNGCIMSLEQPNNTQQQDLQWNLKAFEKILYHVKFQGIKFDPLITAQDFVDSNPIILNFIISIMNHFHKPTQSTPSSPINNSTPSSTPLSPPIQSQSPTKLTEQVVEIVVNESVSTNNTTTTTSSTEITSATTTTTTTTPIIITEATVEKAEEKVVNDNENNENKTPTNELEESLNNIGSGGRGGNTEIFLKSLSEEISNLSTTQSTHVTPVHTPTKISPRFYSPAYKSLKRVETKEVLGEFDKIFLSIGKSNKCGHCNENIIDKSQSIEAVGKIFHLNHFQCCICNKQLLGDDQLSINYIERDLKIYCKEDHDKTYQDSQCSQCQKSLMITFAHRGKLLCRDHYLNLVGDTLCQSCQQTIQVDEAYQQIDSKKWHSNHFTCSYCKDLLNPQTCKVKNSSPYCKRCFTTLF</sequence>
<dbReference type="PANTHER" id="PTHR12752">
    <property type="entry name" value="PHOSPHOINOSITOL 3-PHOSPHATE-BINDING PROTEIN"/>
    <property type="match status" value="1"/>
</dbReference>
<dbReference type="Gene3D" id="2.30.29.30">
    <property type="entry name" value="Pleckstrin-homology domain (PH domain)/Phosphotyrosine-binding domain (PTB)"/>
    <property type="match status" value="2"/>
</dbReference>
<dbReference type="CDD" id="cd00821">
    <property type="entry name" value="PH"/>
    <property type="match status" value="1"/>
</dbReference>